<dbReference type="Proteomes" id="UP000002899">
    <property type="component" value="Chromosome III"/>
</dbReference>
<organism evidence="1 2">
    <name type="scientific">Babesia microti (strain RI)</name>
    <dbReference type="NCBI Taxonomy" id="1133968"/>
    <lineage>
        <taxon>Eukaryota</taxon>
        <taxon>Sar</taxon>
        <taxon>Alveolata</taxon>
        <taxon>Apicomplexa</taxon>
        <taxon>Aconoidasida</taxon>
        <taxon>Piroplasmida</taxon>
        <taxon>Babesiidae</taxon>
        <taxon>Babesia</taxon>
    </lineage>
</organism>
<reference evidence="1 2" key="1">
    <citation type="journal article" date="2012" name="Nucleic Acids Res.">
        <title>Sequencing of the smallest Apicomplexan genome from the human pathogen Babesia microti.</title>
        <authorList>
            <person name="Cornillot E."/>
            <person name="Hadj-Kaddour K."/>
            <person name="Dassouli A."/>
            <person name="Noel B."/>
            <person name="Ranwez V."/>
            <person name="Vacherie B."/>
            <person name="Augagneur Y."/>
            <person name="Bres V."/>
            <person name="Duclos A."/>
            <person name="Randazzo S."/>
            <person name="Carcy B."/>
            <person name="Debierre-Grockiego F."/>
            <person name="Delbecq S."/>
            <person name="Moubri-Menage K."/>
            <person name="Shams-Eldin H."/>
            <person name="Usmani-Brown S."/>
            <person name="Bringaud F."/>
            <person name="Wincker P."/>
            <person name="Vivares C.P."/>
            <person name="Schwarz R.T."/>
            <person name="Schetters T.P."/>
            <person name="Krause P.J."/>
            <person name="Gorenflot A."/>
            <person name="Berry V."/>
            <person name="Barbe V."/>
            <person name="Ben Mamoun C."/>
        </authorList>
    </citation>
    <scope>NUCLEOTIDE SEQUENCE [LARGE SCALE GENOMIC DNA]</scope>
    <source>
        <strain evidence="1 2">RI</strain>
    </source>
</reference>
<dbReference type="KEGG" id="bmic:BMR1_03g04681"/>
<accession>A0A1R4ACH2</accession>
<reference evidence="1 2" key="3">
    <citation type="journal article" date="2016" name="Sci. Rep.">
        <title>Genome-wide diversity and gene expression profiling of Babesia microti isolates identify polymorphic genes that mediate host-pathogen interactions.</title>
        <authorList>
            <person name="Silva J.C."/>
            <person name="Cornillot E."/>
            <person name="McCracken C."/>
            <person name="Usmani-Brown S."/>
            <person name="Dwivedi A."/>
            <person name="Ifeonu O.O."/>
            <person name="Crabtree J."/>
            <person name="Gotia H.T."/>
            <person name="Virji A.Z."/>
            <person name="Reynes C."/>
            <person name="Colinge J."/>
            <person name="Kumar V."/>
            <person name="Lawres L."/>
            <person name="Pazzi J.E."/>
            <person name="Pablo J.V."/>
            <person name="Hung C."/>
            <person name="Brancato J."/>
            <person name="Kumari P."/>
            <person name="Orvis J."/>
            <person name="Tretina K."/>
            <person name="Chibucos M."/>
            <person name="Ott S."/>
            <person name="Sadzewicz L."/>
            <person name="Sengamalay N."/>
            <person name="Shetty A.C."/>
            <person name="Su Q."/>
            <person name="Tallon L."/>
            <person name="Fraser C.M."/>
            <person name="Frutos R."/>
            <person name="Molina D.M."/>
            <person name="Krause P.J."/>
            <person name="Ben Mamoun C."/>
        </authorList>
    </citation>
    <scope>NUCLEOTIDE SEQUENCE [LARGE SCALE GENOMIC DNA]</scope>
    <source>
        <strain evidence="1 2">RI</strain>
    </source>
</reference>
<dbReference type="VEuPathDB" id="PiroplasmaDB:BMR1_03g04681"/>
<dbReference type="RefSeq" id="XP_021338830.1">
    <property type="nucleotide sequence ID" value="XM_021482296.1"/>
</dbReference>
<evidence type="ECO:0000313" key="2">
    <source>
        <dbReference type="Proteomes" id="UP000002899"/>
    </source>
</evidence>
<dbReference type="PROSITE" id="PS51257">
    <property type="entry name" value="PROKAR_LIPOPROTEIN"/>
    <property type="match status" value="1"/>
</dbReference>
<sequence>MRHRYQSLKMKFTQSLLVVAACQIFISASTYARVLDKNVKYPDIDFYSLIEDQLTHLESTLGNKLSNRLIQIFEKYGMDPNLQYNSLLQMLSFVEELNVDTGKKLAGNGEEKVNLSWGKRLKKTLLSAGKHIHSKGRKYIKGALKTIVKVALRESFIHLLPQLEKINEHSIMSLKEEYRPSFARFIFNLYSKLFDRFGTVPPKSFTRESFEKKFGMEKNSASLKDLVVTSK</sequence>
<reference evidence="1 2" key="2">
    <citation type="journal article" date="2013" name="PLoS ONE">
        <title>Whole genome mapping and re-organization of the nuclear and mitochondrial genomes of Babesia microti isolates.</title>
        <authorList>
            <person name="Cornillot E."/>
            <person name="Dassouli A."/>
            <person name="Garg A."/>
            <person name="Pachikara N."/>
            <person name="Randazzo S."/>
            <person name="Depoix D."/>
            <person name="Carcy B."/>
            <person name="Delbecq S."/>
            <person name="Frutos R."/>
            <person name="Silva J.C."/>
            <person name="Sutton R."/>
            <person name="Krause P.J."/>
            <person name="Mamoun C.B."/>
        </authorList>
    </citation>
    <scope>NUCLEOTIDE SEQUENCE [LARGE SCALE GENOMIC DNA]</scope>
    <source>
        <strain evidence="1 2">RI</strain>
    </source>
</reference>
<dbReference type="GeneID" id="33043738"/>
<name>A0A1R4ACH2_BABMR</name>
<proteinExistence type="predicted"/>
<protein>
    <submittedName>
        <fullName evidence="1">Uncharacterized protein</fullName>
    </submittedName>
</protein>
<dbReference type="EMBL" id="LN871598">
    <property type="protein sequence ID" value="SJK86706.1"/>
    <property type="molecule type" value="Genomic_DNA"/>
</dbReference>
<keyword evidence="2" id="KW-1185">Reference proteome</keyword>
<evidence type="ECO:0000313" key="1">
    <source>
        <dbReference type="EMBL" id="SJK86706.1"/>
    </source>
</evidence>
<dbReference type="AlphaFoldDB" id="A0A1R4ACH2"/>